<dbReference type="SMART" id="SM00382">
    <property type="entry name" value="AAA"/>
    <property type="match status" value="1"/>
</dbReference>
<organism evidence="2 3">
    <name type="scientific">Roridomyces roridus</name>
    <dbReference type="NCBI Taxonomy" id="1738132"/>
    <lineage>
        <taxon>Eukaryota</taxon>
        <taxon>Fungi</taxon>
        <taxon>Dikarya</taxon>
        <taxon>Basidiomycota</taxon>
        <taxon>Agaricomycotina</taxon>
        <taxon>Agaricomycetes</taxon>
        <taxon>Agaricomycetidae</taxon>
        <taxon>Agaricales</taxon>
        <taxon>Marasmiineae</taxon>
        <taxon>Mycenaceae</taxon>
        <taxon>Roridomyces</taxon>
    </lineage>
</organism>
<keyword evidence="3" id="KW-1185">Reference proteome</keyword>
<dbReference type="GO" id="GO:0016787">
    <property type="term" value="F:hydrolase activity"/>
    <property type="evidence" value="ECO:0007669"/>
    <property type="project" value="UniProtKB-KW"/>
</dbReference>
<dbReference type="InterPro" id="IPR003593">
    <property type="entry name" value="AAA+_ATPase"/>
</dbReference>
<dbReference type="Pfam" id="PF05729">
    <property type="entry name" value="NACHT"/>
    <property type="match status" value="1"/>
</dbReference>
<dbReference type="Gene3D" id="3.40.50.300">
    <property type="entry name" value="P-loop containing nucleotide triphosphate hydrolases"/>
    <property type="match status" value="1"/>
</dbReference>
<dbReference type="AlphaFoldDB" id="A0AAD7FMM3"/>
<dbReference type="InterPro" id="IPR027417">
    <property type="entry name" value="P-loop_NTPase"/>
</dbReference>
<dbReference type="EMBL" id="JARKIF010000011">
    <property type="protein sequence ID" value="KAJ7627382.1"/>
    <property type="molecule type" value="Genomic_DNA"/>
</dbReference>
<feature type="domain" description="AAA+ ATPase" evidence="1">
    <location>
        <begin position="95"/>
        <end position="248"/>
    </location>
</feature>
<evidence type="ECO:0000259" key="1">
    <source>
        <dbReference type="SMART" id="SM00382"/>
    </source>
</evidence>
<evidence type="ECO:0000313" key="2">
    <source>
        <dbReference type="EMBL" id="KAJ7627382.1"/>
    </source>
</evidence>
<feature type="non-terminal residue" evidence="2">
    <location>
        <position position="1"/>
    </location>
</feature>
<protein>
    <submittedName>
        <fullName evidence="2">P-loop containing nucleoside triphosphate hydrolase protein</fullName>
    </submittedName>
</protein>
<sequence>MQHALDVFKFQSDSCNLNHMDSMKSVAERIHLGLLEVIANLSDETVSDSAISGYPTCVGSQFSSRSLSMLPPKPKIFQGREKELYEIIQCLGKESPARVVILGPGGMGKSTLARAVLHHPDIQTQYPQQFFVACDSTTTTSELASLIGTHLGLPPGPNTTKAVIQRLSKKRPALLILDNLDTAWEPIETRNEIEELLGLLSAVQSLTLLITMRGTERPAKVAWTHPFLPPLRPLEMDAAHRMFVDIADDIHPAEEVAKLLQLTDNLPLAVDLMAHLVDSDNCANVLAHWEIQRTRFLSEGHDRQSSLDKSINFSIFSPRMNANPGALDLLRILSILPFGLSETELLQSNFDIDNILSAKSVLLSTSLAYLDHHKQLKALVPIREHVHH</sequence>
<proteinExistence type="predicted"/>
<dbReference type="Proteomes" id="UP001221142">
    <property type="component" value="Unassembled WGS sequence"/>
</dbReference>
<gene>
    <name evidence="2" type="ORF">FB45DRAFT_1082676</name>
</gene>
<dbReference type="InterPro" id="IPR007111">
    <property type="entry name" value="NACHT_NTPase"/>
</dbReference>
<keyword evidence="2" id="KW-0378">Hydrolase</keyword>
<evidence type="ECO:0000313" key="3">
    <source>
        <dbReference type="Proteomes" id="UP001221142"/>
    </source>
</evidence>
<reference evidence="2" key="1">
    <citation type="submission" date="2023-03" db="EMBL/GenBank/DDBJ databases">
        <title>Massive genome expansion in bonnet fungi (Mycena s.s.) driven by repeated elements and novel gene families across ecological guilds.</title>
        <authorList>
            <consortium name="Lawrence Berkeley National Laboratory"/>
            <person name="Harder C.B."/>
            <person name="Miyauchi S."/>
            <person name="Viragh M."/>
            <person name="Kuo A."/>
            <person name="Thoen E."/>
            <person name="Andreopoulos B."/>
            <person name="Lu D."/>
            <person name="Skrede I."/>
            <person name="Drula E."/>
            <person name="Henrissat B."/>
            <person name="Morin E."/>
            <person name="Kohler A."/>
            <person name="Barry K."/>
            <person name="LaButti K."/>
            <person name="Morin E."/>
            <person name="Salamov A."/>
            <person name="Lipzen A."/>
            <person name="Mereny Z."/>
            <person name="Hegedus B."/>
            <person name="Baldrian P."/>
            <person name="Stursova M."/>
            <person name="Weitz H."/>
            <person name="Taylor A."/>
            <person name="Grigoriev I.V."/>
            <person name="Nagy L.G."/>
            <person name="Martin F."/>
            <person name="Kauserud H."/>
        </authorList>
    </citation>
    <scope>NUCLEOTIDE SEQUENCE</scope>
    <source>
        <strain evidence="2">9284</strain>
    </source>
</reference>
<comment type="caution">
    <text evidence="2">The sequence shown here is derived from an EMBL/GenBank/DDBJ whole genome shotgun (WGS) entry which is preliminary data.</text>
</comment>
<dbReference type="PRINTS" id="PR00364">
    <property type="entry name" value="DISEASERSIST"/>
</dbReference>
<dbReference type="PANTHER" id="PTHR47691:SF3">
    <property type="entry name" value="HTH-TYPE TRANSCRIPTIONAL REGULATOR RV0890C-RELATED"/>
    <property type="match status" value="1"/>
</dbReference>
<name>A0AAD7FMM3_9AGAR</name>
<dbReference type="SUPFAM" id="SSF52540">
    <property type="entry name" value="P-loop containing nucleoside triphosphate hydrolases"/>
    <property type="match status" value="1"/>
</dbReference>
<dbReference type="PANTHER" id="PTHR47691">
    <property type="entry name" value="REGULATOR-RELATED"/>
    <property type="match status" value="1"/>
</dbReference>
<accession>A0AAD7FMM3</accession>